<organism evidence="1">
    <name type="scientific">Cacopsylla melanoneura</name>
    <dbReference type="NCBI Taxonomy" id="428564"/>
    <lineage>
        <taxon>Eukaryota</taxon>
        <taxon>Metazoa</taxon>
        <taxon>Ecdysozoa</taxon>
        <taxon>Arthropoda</taxon>
        <taxon>Hexapoda</taxon>
        <taxon>Insecta</taxon>
        <taxon>Pterygota</taxon>
        <taxon>Neoptera</taxon>
        <taxon>Paraneoptera</taxon>
        <taxon>Hemiptera</taxon>
        <taxon>Sternorrhyncha</taxon>
        <taxon>Psylloidea</taxon>
        <taxon>Psyllidae</taxon>
        <taxon>Psyllinae</taxon>
        <taxon>Cacopsylla</taxon>
    </lineage>
</organism>
<sequence length="124" mass="14270">MQYQIAYIHNVTKASLYPSGDNIIRSTNSLEQGLSPESDLLILMPKATQNEEETVESCRRLANRLNQLELCCKICLFPGEKSCFNLNCLAEFVHKVRAFHIVGKVNFLAPNIIKLKQYFIHERR</sequence>
<proteinExistence type="predicted"/>
<dbReference type="EMBL" id="HBUF01495532">
    <property type="protein sequence ID" value="CAG6745443.1"/>
    <property type="molecule type" value="Transcribed_RNA"/>
</dbReference>
<name>A0A8D8ZCR3_9HEMI</name>
<reference evidence="1" key="1">
    <citation type="submission" date="2021-05" db="EMBL/GenBank/DDBJ databases">
        <authorList>
            <person name="Alioto T."/>
            <person name="Alioto T."/>
            <person name="Gomez Garrido J."/>
        </authorList>
    </citation>
    <scope>NUCLEOTIDE SEQUENCE</scope>
</reference>
<dbReference type="AlphaFoldDB" id="A0A8D8ZCR3"/>
<evidence type="ECO:0000313" key="1">
    <source>
        <dbReference type="EMBL" id="CAG6745443.1"/>
    </source>
</evidence>
<protein>
    <submittedName>
        <fullName evidence="1">Uncharacterized protein</fullName>
    </submittedName>
</protein>
<accession>A0A8D8ZCR3</accession>